<keyword evidence="2" id="KW-0812">Transmembrane</keyword>
<feature type="transmembrane region" description="Helical" evidence="2">
    <location>
        <begin position="20"/>
        <end position="44"/>
    </location>
</feature>
<keyword evidence="4" id="KW-1185">Reference proteome</keyword>
<evidence type="ECO:0000256" key="1">
    <source>
        <dbReference type="SAM" id="MobiDB-lite"/>
    </source>
</evidence>
<evidence type="ECO:0000313" key="3">
    <source>
        <dbReference type="EMBL" id="KAK4432775.1"/>
    </source>
</evidence>
<protein>
    <submittedName>
        <fullName evidence="3">Uncharacterized protein</fullName>
    </submittedName>
</protein>
<dbReference type="Proteomes" id="UP001293254">
    <property type="component" value="Unassembled WGS sequence"/>
</dbReference>
<gene>
    <name evidence="3" type="ORF">Salat_1039700</name>
</gene>
<evidence type="ECO:0000313" key="4">
    <source>
        <dbReference type="Proteomes" id="UP001293254"/>
    </source>
</evidence>
<feature type="region of interest" description="Disordered" evidence="1">
    <location>
        <begin position="63"/>
        <end position="90"/>
    </location>
</feature>
<dbReference type="AlphaFoldDB" id="A0AAE1YM91"/>
<organism evidence="3 4">
    <name type="scientific">Sesamum alatum</name>
    <dbReference type="NCBI Taxonomy" id="300844"/>
    <lineage>
        <taxon>Eukaryota</taxon>
        <taxon>Viridiplantae</taxon>
        <taxon>Streptophyta</taxon>
        <taxon>Embryophyta</taxon>
        <taxon>Tracheophyta</taxon>
        <taxon>Spermatophyta</taxon>
        <taxon>Magnoliopsida</taxon>
        <taxon>eudicotyledons</taxon>
        <taxon>Gunneridae</taxon>
        <taxon>Pentapetalae</taxon>
        <taxon>asterids</taxon>
        <taxon>lamiids</taxon>
        <taxon>Lamiales</taxon>
        <taxon>Pedaliaceae</taxon>
        <taxon>Sesamum</taxon>
    </lineage>
</organism>
<reference evidence="3" key="2">
    <citation type="journal article" date="2024" name="Plant">
        <title>Genomic evolution and insights into agronomic trait innovations of Sesamum species.</title>
        <authorList>
            <person name="Miao H."/>
            <person name="Wang L."/>
            <person name="Qu L."/>
            <person name="Liu H."/>
            <person name="Sun Y."/>
            <person name="Le M."/>
            <person name="Wang Q."/>
            <person name="Wei S."/>
            <person name="Zheng Y."/>
            <person name="Lin W."/>
            <person name="Duan Y."/>
            <person name="Cao H."/>
            <person name="Xiong S."/>
            <person name="Wang X."/>
            <person name="Wei L."/>
            <person name="Li C."/>
            <person name="Ma Q."/>
            <person name="Ju M."/>
            <person name="Zhao R."/>
            <person name="Li G."/>
            <person name="Mu C."/>
            <person name="Tian Q."/>
            <person name="Mei H."/>
            <person name="Zhang T."/>
            <person name="Gao T."/>
            <person name="Zhang H."/>
        </authorList>
    </citation>
    <scope>NUCLEOTIDE SEQUENCE</scope>
    <source>
        <strain evidence="3">3651</strain>
    </source>
</reference>
<name>A0AAE1YM91_9LAMI</name>
<keyword evidence="2" id="KW-0472">Membrane</keyword>
<comment type="caution">
    <text evidence="3">The sequence shown here is derived from an EMBL/GenBank/DDBJ whole genome shotgun (WGS) entry which is preliminary data.</text>
</comment>
<keyword evidence="2" id="KW-1133">Transmembrane helix</keyword>
<proteinExistence type="predicted"/>
<accession>A0AAE1YM91</accession>
<dbReference type="EMBL" id="JACGWO010000003">
    <property type="protein sequence ID" value="KAK4432775.1"/>
    <property type="molecule type" value="Genomic_DNA"/>
</dbReference>
<evidence type="ECO:0000256" key="2">
    <source>
        <dbReference type="SAM" id="Phobius"/>
    </source>
</evidence>
<dbReference type="PANTHER" id="PTHR36369:SF1">
    <property type="entry name" value="TRANSMEMBRANE PROTEIN"/>
    <property type="match status" value="1"/>
</dbReference>
<reference evidence="3" key="1">
    <citation type="submission" date="2020-06" db="EMBL/GenBank/DDBJ databases">
        <authorList>
            <person name="Li T."/>
            <person name="Hu X."/>
            <person name="Zhang T."/>
            <person name="Song X."/>
            <person name="Zhang H."/>
            <person name="Dai N."/>
            <person name="Sheng W."/>
            <person name="Hou X."/>
            <person name="Wei L."/>
        </authorList>
    </citation>
    <scope>NUCLEOTIDE SEQUENCE</scope>
    <source>
        <strain evidence="3">3651</strain>
        <tissue evidence="3">Leaf</tissue>
    </source>
</reference>
<dbReference type="PANTHER" id="PTHR36369">
    <property type="entry name" value="TRANSMEMBRANE PROTEIN"/>
    <property type="match status" value="1"/>
</dbReference>
<sequence>MSALNHSPLEALALNYLSYGFLTAVNSVWTWVAVITAAVSFWRIRASSSPLVSRPEPRGSILDAVSTSSWSPPKTAEEVGPASASTPGETKHLLSAGPTASCGLEGSSKVKFSLCYNEDVFRESDEGGEDEDDGGCNGGRAVVMSGESGWWCDDVWERTTVVRMGDMGWYRCQDLAAIDGSVVRLWGGRRRRAAAGGAIKW</sequence>